<dbReference type="GO" id="GO:0003677">
    <property type="term" value="F:DNA binding"/>
    <property type="evidence" value="ECO:0007669"/>
    <property type="project" value="UniProtKB-KW"/>
</dbReference>
<dbReference type="AlphaFoldDB" id="A0A1V6SS79"/>
<protein>
    <recommendedName>
        <fullName evidence="6">Zn(2)-C6 fungal-type domain-containing protein</fullName>
    </recommendedName>
</protein>
<dbReference type="InterPro" id="IPR007219">
    <property type="entry name" value="XnlR_reg_dom"/>
</dbReference>
<dbReference type="STRING" id="254877.A0A1V6SS79"/>
<reference evidence="8" key="1">
    <citation type="journal article" date="2017" name="Nat. Microbiol.">
        <title>Global analysis of biosynthetic gene clusters reveals vast potential of secondary metabolite production in Penicillium species.</title>
        <authorList>
            <person name="Nielsen J.C."/>
            <person name="Grijseels S."/>
            <person name="Prigent S."/>
            <person name="Ji B."/>
            <person name="Dainat J."/>
            <person name="Nielsen K.F."/>
            <person name="Frisvad J.C."/>
            <person name="Workman M."/>
            <person name="Nielsen J."/>
        </authorList>
    </citation>
    <scope>NUCLEOTIDE SEQUENCE [LARGE SCALE GENOMIC DNA]</scope>
    <source>
        <strain evidence="8">IBT 14082</strain>
    </source>
</reference>
<dbReference type="CDD" id="cd12148">
    <property type="entry name" value="fungal_TF_MHR"/>
    <property type="match status" value="1"/>
</dbReference>
<keyword evidence="2" id="KW-0805">Transcription regulation</keyword>
<evidence type="ECO:0000313" key="7">
    <source>
        <dbReference type="EMBL" id="OQE16895.1"/>
    </source>
</evidence>
<evidence type="ECO:0000256" key="4">
    <source>
        <dbReference type="ARBA" id="ARBA00023163"/>
    </source>
</evidence>
<comment type="caution">
    <text evidence="7">The sequence shown here is derived from an EMBL/GenBank/DDBJ whole genome shotgun (WGS) entry which is preliminary data.</text>
</comment>
<organism evidence="7 8">
    <name type="scientific">Penicillium flavigenum</name>
    <dbReference type="NCBI Taxonomy" id="254877"/>
    <lineage>
        <taxon>Eukaryota</taxon>
        <taxon>Fungi</taxon>
        <taxon>Dikarya</taxon>
        <taxon>Ascomycota</taxon>
        <taxon>Pezizomycotina</taxon>
        <taxon>Eurotiomycetes</taxon>
        <taxon>Eurotiomycetidae</taxon>
        <taxon>Eurotiales</taxon>
        <taxon>Aspergillaceae</taxon>
        <taxon>Penicillium</taxon>
    </lineage>
</organism>
<keyword evidence="1" id="KW-0479">Metal-binding</keyword>
<sequence length="653" mass="72339">MSSSRPLKRQRINRACDQCRGRKSKCDGEQPACSICRSANRSCTYQSGGGRRGLPSGYVRSLEIVLGLMFQHVPNGEAITHGVLRDYRGKGNLLTGDMAEHSLQIWRKSKVYRDLSQLLATGSEDLAIDDLEEEPIKTRDHESIDDHGSPALVSRPTGVSASCEMPIVSCESRSLPVWAVPDNTPDLLDFYFTYTHCWFPILERRELLRAMHIGSSQSNFELTPSQTLLWSVIAHSCVMKGIRNSGLPTLPAIQLYTQRPLVSDMCKIELAHLQSTLIVALTHISMGNINQAWVLLGQAARMLAILPLNHRKGRFTHTFNGCVFLDNIVSSLLGRTSCFSPQEQLQQGPVDQDDVDEWDVWSASRARTLATPLQALSTFNSIRHLTQHLSQISYCTPNTAPVLEEFIDNLRQQQSEILQHRPYSRGSHATPPLLTLHLTSAFTTLSMIRKLEQTSPAILDLCIKTIQHTLDMLDHYVEITGRAGSSPLVHCFALQCQGSLDIATPVLTPTNKKALETHIHAILQLEKPDCRINRDWLEHAVDSVSAAQYDEHNASPIPTPLAHNTPVSQANLAILAPRPEPPDIPLPAMPSTSDAALSVGGGPEEYDALFEELMLVGSFPFSRQEPAFAHNLGFYDGDLGVDFLAQLQQPPLE</sequence>
<evidence type="ECO:0000256" key="2">
    <source>
        <dbReference type="ARBA" id="ARBA00023015"/>
    </source>
</evidence>
<evidence type="ECO:0000256" key="1">
    <source>
        <dbReference type="ARBA" id="ARBA00022723"/>
    </source>
</evidence>
<keyword evidence="8" id="KW-1185">Reference proteome</keyword>
<accession>A0A1V6SS79</accession>
<dbReference type="PANTHER" id="PTHR47655">
    <property type="entry name" value="QUINIC ACID UTILIZATION ACTIVATOR"/>
    <property type="match status" value="1"/>
</dbReference>
<dbReference type="SMART" id="SM00906">
    <property type="entry name" value="Fungal_trans"/>
    <property type="match status" value="1"/>
</dbReference>
<dbReference type="GO" id="GO:0008270">
    <property type="term" value="F:zinc ion binding"/>
    <property type="evidence" value="ECO:0007669"/>
    <property type="project" value="InterPro"/>
</dbReference>
<dbReference type="InterPro" id="IPR052783">
    <property type="entry name" value="Metabolic/Drug-Res_Regulator"/>
</dbReference>
<name>A0A1V6SS79_9EURO</name>
<dbReference type="Pfam" id="PF00172">
    <property type="entry name" value="Zn_clus"/>
    <property type="match status" value="1"/>
</dbReference>
<dbReference type="GO" id="GO:0006351">
    <property type="term" value="P:DNA-templated transcription"/>
    <property type="evidence" value="ECO:0007669"/>
    <property type="project" value="InterPro"/>
</dbReference>
<dbReference type="Pfam" id="PF04082">
    <property type="entry name" value="Fungal_trans"/>
    <property type="match status" value="1"/>
</dbReference>
<dbReference type="EMBL" id="MLQL01000026">
    <property type="protein sequence ID" value="OQE16895.1"/>
    <property type="molecule type" value="Genomic_DNA"/>
</dbReference>
<keyword evidence="4" id="KW-0804">Transcription</keyword>
<dbReference type="PROSITE" id="PS50048">
    <property type="entry name" value="ZN2_CY6_FUNGAL_2"/>
    <property type="match status" value="1"/>
</dbReference>
<dbReference type="InterPro" id="IPR036864">
    <property type="entry name" value="Zn2-C6_fun-type_DNA-bd_sf"/>
</dbReference>
<evidence type="ECO:0000256" key="5">
    <source>
        <dbReference type="ARBA" id="ARBA00023242"/>
    </source>
</evidence>
<dbReference type="OrthoDB" id="2534600at2759"/>
<dbReference type="Proteomes" id="UP000191342">
    <property type="component" value="Unassembled WGS sequence"/>
</dbReference>
<evidence type="ECO:0000259" key="6">
    <source>
        <dbReference type="PROSITE" id="PS50048"/>
    </source>
</evidence>
<dbReference type="GO" id="GO:0045944">
    <property type="term" value="P:positive regulation of transcription by RNA polymerase II"/>
    <property type="evidence" value="ECO:0007669"/>
    <property type="project" value="TreeGrafter"/>
</dbReference>
<dbReference type="GO" id="GO:0000981">
    <property type="term" value="F:DNA-binding transcription factor activity, RNA polymerase II-specific"/>
    <property type="evidence" value="ECO:0007669"/>
    <property type="project" value="InterPro"/>
</dbReference>
<dbReference type="SUPFAM" id="SSF57701">
    <property type="entry name" value="Zn2/Cys6 DNA-binding domain"/>
    <property type="match status" value="1"/>
</dbReference>
<evidence type="ECO:0000313" key="8">
    <source>
        <dbReference type="Proteomes" id="UP000191342"/>
    </source>
</evidence>
<proteinExistence type="predicted"/>
<dbReference type="CDD" id="cd00067">
    <property type="entry name" value="GAL4"/>
    <property type="match status" value="1"/>
</dbReference>
<feature type="domain" description="Zn(2)-C6 fungal-type" evidence="6">
    <location>
        <begin position="15"/>
        <end position="45"/>
    </location>
</feature>
<evidence type="ECO:0000256" key="3">
    <source>
        <dbReference type="ARBA" id="ARBA00023125"/>
    </source>
</evidence>
<gene>
    <name evidence="7" type="ORF">PENFLA_c026G06799</name>
</gene>
<dbReference type="PROSITE" id="PS00463">
    <property type="entry name" value="ZN2_CY6_FUNGAL_1"/>
    <property type="match status" value="1"/>
</dbReference>
<dbReference type="PANTHER" id="PTHR47655:SF2">
    <property type="entry name" value="QUINIC ACID UTILIZATION ACTIVATOR"/>
    <property type="match status" value="1"/>
</dbReference>
<keyword evidence="3" id="KW-0238">DNA-binding</keyword>
<dbReference type="SMART" id="SM00066">
    <property type="entry name" value="GAL4"/>
    <property type="match status" value="1"/>
</dbReference>
<dbReference type="Gene3D" id="4.10.240.10">
    <property type="entry name" value="Zn(2)-C6 fungal-type DNA-binding domain"/>
    <property type="match status" value="1"/>
</dbReference>
<dbReference type="InterPro" id="IPR001138">
    <property type="entry name" value="Zn2Cys6_DnaBD"/>
</dbReference>
<keyword evidence="5" id="KW-0539">Nucleus</keyword>